<evidence type="ECO:0000313" key="3">
    <source>
        <dbReference type="Proteomes" id="UP000518300"/>
    </source>
</evidence>
<dbReference type="CDD" id="cd01948">
    <property type="entry name" value="EAL"/>
    <property type="match status" value="1"/>
</dbReference>
<accession>A0A848LHQ0</accession>
<sequence length="395" mass="44520">MSRSPSRASARAPDWLWNGDEPSVTSVFQPIVDLRHGEVIGHEVLSRGPGEWREPHVLFTQARAEGFTWELERACWTSALRCISTLPDEQRRAPFFFNVSPDVLSDPRFGDGSTVELLARYGLNPRHLVLEITEKAAFEDTELIQRLTRQYAAQGFGIALDDFGAGHSGLVTLVYSAPQFIKLDQALVRNIHRHSYPQHLVKSLVDFARSVDAVLIAEGVETWDELAVLLRLGIRHVQGYLVARPASVPVRPAGDFEERRHQAMRALDFREGEHDETVGSMVIRRMCVDVSMTARELDGLFQQAPQLGHVVLLDDSERPQALVMRQRTATPDRNPLVVEERLAITTLARLAMKRTPECLYDPVVVTDAQGRFLGTVTMKQLIHRSTELLEQRAPR</sequence>
<dbReference type="InterPro" id="IPR035919">
    <property type="entry name" value="EAL_sf"/>
</dbReference>
<name>A0A848LHQ0_9BACT</name>
<dbReference type="Proteomes" id="UP000518300">
    <property type="component" value="Unassembled WGS sequence"/>
</dbReference>
<feature type="domain" description="EAL" evidence="1">
    <location>
        <begin position="5"/>
        <end position="259"/>
    </location>
</feature>
<dbReference type="Gene3D" id="3.20.20.450">
    <property type="entry name" value="EAL domain"/>
    <property type="match status" value="1"/>
</dbReference>
<dbReference type="PANTHER" id="PTHR33121">
    <property type="entry name" value="CYCLIC DI-GMP PHOSPHODIESTERASE PDEF"/>
    <property type="match status" value="1"/>
</dbReference>
<evidence type="ECO:0000313" key="2">
    <source>
        <dbReference type="EMBL" id="NMO17021.1"/>
    </source>
</evidence>
<dbReference type="SUPFAM" id="SSF141868">
    <property type="entry name" value="EAL domain-like"/>
    <property type="match status" value="1"/>
</dbReference>
<dbReference type="InterPro" id="IPR001633">
    <property type="entry name" value="EAL_dom"/>
</dbReference>
<gene>
    <name evidence="2" type="ORF">HG543_19470</name>
</gene>
<dbReference type="SMART" id="SM00052">
    <property type="entry name" value="EAL"/>
    <property type="match status" value="1"/>
</dbReference>
<dbReference type="EMBL" id="JABBJJ010000085">
    <property type="protein sequence ID" value="NMO17021.1"/>
    <property type="molecule type" value="Genomic_DNA"/>
</dbReference>
<dbReference type="PROSITE" id="PS50883">
    <property type="entry name" value="EAL"/>
    <property type="match status" value="1"/>
</dbReference>
<keyword evidence="3" id="KW-1185">Reference proteome</keyword>
<reference evidence="2 3" key="1">
    <citation type="submission" date="2020-04" db="EMBL/GenBank/DDBJ databases">
        <title>Draft genome of Pyxidicoccus fallax type strain.</title>
        <authorList>
            <person name="Whitworth D.E."/>
        </authorList>
    </citation>
    <scope>NUCLEOTIDE SEQUENCE [LARGE SCALE GENOMIC DNA]</scope>
    <source>
        <strain evidence="2 3">DSM 14698</strain>
    </source>
</reference>
<protein>
    <submittedName>
        <fullName evidence="2">EAL domain-containing protein</fullName>
    </submittedName>
</protein>
<dbReference type="PANTHER" id="PTHR33121:SF76">
    <property type="entry name" value="SIGNALING PROTEIN"/>
    <property type="match status" value="1"/>
</dbReference>
<dbReference type="Pfam" id="PF00563">
    <property type="entry name" value="EAL"/>
    <property type="match status" value="1"/>
</dbReference>
<organism evidence="2 3">
    <name type="scientific">Pyxidicoccus fallax</name>
    <dbReference type="NCBI Taxonomy" id="394095"/>
    <lineage>
        <taxon>Bacteria</taxon>
        <taxon>Pseudomonadati</taxon>
        <taxon>Myxococcota</taxon>
        <taxon>Myxococcia</taxon>
        <taxon>Myxococcales</taxon>
        <taxon>Cystobacterineae</taxon>
        <taxon>Myxococcaceae</taxon>
        <taxon>Pyxidicoccus</taxon>
    </lineage>
</organism>
<comment type="caution">
    <text evidence="2">The sequence shown here is derived from an EMBL/GenBank/DDBJ whole genome shotgun (WGS) entry which is preliminary data.</text>
</comment>
<dbReference type="InterPro" id="IPR050706">
    <property type="entry name" value="Cyclic-di-GMP_PDE-like"/>
</dbReference>
<evidence type="ECO:0000259" key="1">
    <source>
        <dbReference type="PROSITE" id="PS50883"/>
    </source>
</evidence>
<dbReference type="GO" id="GO:0071111">
    <property type="term" value="F:cyclic-guanylate-specific phosphodiesterase activity"/>
    <property type="evidence" value="ECO:0007669"/>
    <property type="project" value="InterPro"/>
</dbReference>
<dbReference type="AlphaFoldDB" id="A0A848LHQ0"/>
<proteinExistence type="predicted"/>